<dbReference type="EMBL" id="VUMU01000002">
    <property type="protein sequence ID" value="MST57238.1"/>
    <property type="molecule type" value="Genomic_DNA"/>
</dbReference>
<evidence type="ECO:0000256" key="4">
    <source>
        <dbReference type="ARBA" id="ARBA00022643"/>
    </source>
</evidence>
<name>A0A6L5YH24_9FIRM</name>
<sequence length="199" mass="21046">MLKEAGILFAITLIAGLLLGFVYELTKEPIRLQEEKAVQEACQAVFADAGHFEELDPYIPSDDTAQKLSDTGITIGTVYEAQDASGEKLGYVIQTTSSEGYGGNIVLYVGIRLDGTVNDISILSISETPGLGMKAGDVLVPQFHQKNVKSFTYTKTGSTSDSEIDAISGATITTKAVTNAVNGSLLAFHDYVQGGAGNE</sequence>
<dbReference type="GO" id="GO:0010181">
    <property type="term" value="F:FMN binding"/>
    <property type="evidence" value="ECO:0007669"/>
    <property type="project" value="InterPro"/>
</dbReference>
<evidence type="ECO:0000259" key="7">
    <source>
        <dbReference type="SMART" id="SM00900"/>
    </source>
</evidence>
<dbReference type="GO" id="GO:0005886">
    <property type="term" value="C:plasma membrane"/>
    <property type="evidence" value="ECO:0007669"/>
    <property type="project" value="InterPro"/>
</dbReference>
<accession>A0A6L5YH24</accession>
<dbReference type="GO" id="GO:0022900">
    <property type="term" value="P:electron transport chain"/>
    <property type="evidence" value="ECO:0007669"/>
    <property type="project" value="InterPro"/>
</dbReference>
<dbReference type="InterPro" id="IPR010209">
    <property type="entry name" value="Ion_transpt_RnfG/RsxG"/>
</dbReference>
<keyword evidence="5" id="KW-0249">Electron transport</keyword>
<dbReference type="AlphaFoldDB" id="A0A6L5YH24"/>
<keyword evidence="3" id="KW-0285">Flavoprotein</keyword>
<keyword evidence="1" id="KW-0813">Transport</keyword>
<keyword evidence="4" id="KW-0288">FMN</keyword>
<keyword evidence="6" id="KW-1133">Transmembrane helix</keyword>
<proteinExistence type="predicted"/>
<keyword evidence="6" id="KW-0812">Transmembrane</keyword>
<feature type="domain" description="FMN-binding" evidence="7">
    <location>
        <begin position="100"/>
        <end position="188"/>
    </location>
</feature>
<dbReference type="PANTHER" id="PTHR36118:SF1">
    <property type="entry name" value="ION-TRANSLOCATING OXIDOREDUCTASE COMPLEX SUBUNIT G"/>
    <property type="match status" value="1"/>
</dbReference>
<evidence type="ECO:0000313" key="8">
    <source>
        <dbReference type="EMBL" id="MST57238.1"/>
    </source>
</evidence>
<reference evidence="8 9" key="1">
    <citation type="submission" date="2019-08" db="EMBL/GenBank/DDBJ databases">
        <title>In-depth cultivation of the pig gut microbiome towards novel bacterial diversity and tailored functional studies.</title>
        <authorList>
            <person name="Wylensek D."/>
            <person name="Hitch T.C.A."/>
            <person name="Clavel T."/>
        </authorList>
    </citation>
    <scope>NUCLEOTIDE SEQUENCE [LARGE SCALE GENOMIC DNA]</scope>
    <source>
        <strain evidence="8 9">WCA3-601-WT-6H</strain>
    </source>
</reference>
<dbReference type="SMART" id="SM00900">
    <property type="entry name" value="FMN_bind"/>
    <property type="match status" value="1"/>
</dbReference>
<dbReference type="InterPro" id="IPR007329">
    <property type="entry name" value="FMN-bd"/>
</dbReference>
<dbReference type="PANTHER" id="PTHR36118">
    <property type="entry name" value="ION-TRANSLOCATING OXIDOREDUCTASE COMPLEX SUBUNIT G"/>
    <property type="match status" value="1"/>
</dbReference>
<keyword evidence="2" id="KW-0597">Phosphoprotein</keyword>
<evidence type="ECO:0000256" key="2">
    <source>
        <dbReference type="ARBA" id="ARBA00022553"/>
    </source>
</evidence>
<dbReference type="NCBIfam" id="TIGR01947">
    <property type="entry name" value="rnfG"/>
    <property type="match status" value="1"/>
</dbReference>
<dbReference type="Proteomes" id="UP000476055">
    <property type="component" value="Unassembled WGS sequence"/>
</dbReference>
<dbReference type="PIRSF" id="PIRSF006091">
    <property type="entry name" value="E_trnsport_RnfG"/>
    <property type="match status" value="1"/>
</dbReference>
<evidence type="ECO:0000256" key="1">
    <source>
        <dbReference type="ARBA" id="ARBA00022448"/>
    </source>
</evidence>
<dbReference type="GO" id="GO:0009055">
    <property type="term" value="F:electron transfer activity"/>
    <property type="evidence" value="ECO:0007669"/>
    <property type="project" value="InterPro"/>
</dbReference>
<keyword evidence="9" id="KW-1185">Reference proteome</keyword>
<keyword evidence="6" id="KW-0472">Membrane</keyword>
<evidence type="ECO:0000313" key="9">
    <source>
        <dbReference type="Proteomes" id="UP000476055"/>
    </source>
</evidence>
<evidence type="ECO:0000256" key="3">
    <source>
        <dbReference type="ARBA" id="ARBA00022630"/>
    </source>
</evidence>
<comment type="caution">
    <text evidence="8">The sequence shown here is derived from an EMBL/GenBank/DDBJ whole genome shotgun (WGS) entry which is preliminary data.</text>
</comment>
<dbReference type="Pfam" id="PF04205">
    <property type="entry name" value="FMN_bind"/>
    <property type="match status" value="1"/>
</dbReference>
<feature type="transmembrane region" description="Helical" evidence="6">
    <location>
        <begin position="6"/>
        <end position="26"/>
    </location>
</feature>
<evidence type="ECO:0000256" key="6">
    <source>
        <dbReference type="SAM" id="Phobius"/>
    </source>
</evidence>
<organism evidence="8 9">
    <name type="scientific">Waltera intestinalis</name>
    <dbReference type="NCBI Taxonomy" id="2606635"/>
    <lineage>
        <taxon>Bacteria</taxon>
        <taxon>Bacillati</taxon>
        <taxon>Bacillota</taxon>
        <taxon>Clostridia</taxon>
        <taxon>Lachnospirales</taxon>
        <taxon>Lachnospiraceae</taxon>
        <taxon>Waltera</taxon>
    </lineage>
</organism>
<protein>
    <submittedName>
        <fullName evidence="8">RnfABCDGE type electron transport complex subunit G</fullName>
    </submittedName>
</protein>
<gene>
    <name evidence="8" type="ORF">FYJ59_03085</name>
</gene>
<evidence type="ECO:0000256" key="5">
    <source>
        <dbReference type="ARBA" id="ARBA00022982"/>
    </source>
</evidence>